<dbReference type="eggNOG" id="KOG1039">
    <property type="taxonomic scope" value="Eukaryota"/>
</dbReference>
<dbReference type="RefSeq" id="XP_001026873.4">
    <property type="nucleotide sequence ID" value="XM_001026873.4"/>
</dbReference>
<feature type="compositionally biased region" description="Low complexity" evidence="1">
    <location>
        <begin position="131"/>
        <end position="147"/>
    </location>
</feature>
<protein>
    <submittedName>
        <fullName evidence="2">Uncharacterized protein</fullName>
    </submittedName>
</protein>
<dbReference type="Proteomes" id="UP000009168">
    <property type="component" value="Unassembled WGS sequence"/>
</dbReference>
<organism evidence="2 3">
    <name type="scientific">Tetrahymena thermophila (strain SB210)</name>
    <dbReference type="NCBI Taxonomy" id="312017"/>
    <lineage>
        <taxon>Eukaryota</taxon>
        <taxon>Sar</taxon>
        <taxon>Alveolata</taxon>
        <taxon>Ciliophora</taxon>
        <taxon>Intramacronucleata</taxon>
        <taxon>Oligohymenophorea</taxon>
        <taxon>Hymenostomatida</taxon>
        <taxon>Tetrahymenina</taxon>
        <taxon>Tetrahymenidae</taxon>
        <taxon>Tetrahymena</taxon>
    </lineage>
</organism>
<evidence type="ECO:0000256" key="1">
    <source>
        <dbReference type="SAM" id="MobiDB-lite"/>
    </source>
</evidence>
<evidence type="ECO:0000313" key="2">
    <source>
        <dbReference type="EMBL" id="EAS06628.4"/>
    </source>
</evidence>
<evidence type="ECO:0000313" key="3">
    <source>
        <dbReference type="Proteomes" id="UP000009168"/>
    </source>
</evidence>
<feature type="compositionally biased region" description="Low complexity" evidence="1">
    <location>
        <begin position="160"/>
        <end position="174"/>
    </location>
</feature>
<accession>Q24FR7</accession>
<proteinExistence type="predicted"/>
<sequence>MGNYQSNYPERMLKLKNFQDLNNDIDEFNTKQLNQKAMDALGFLIQFEEINYGGFKGLFKKIFFQQALSKIDINTNMLLDNKPYFFKLRVNEMYALAELLGRYTEDADSMTNQDLTQAQIQALSQIKIGRNANNNNNKQNPSQASNQNEEEEEQKQGDNISTQQKQTNQQNQISQEEEDKQCPLCLDKRIQIVLPCLVNFFLQQNKSFKSNKQELKIIHQIFHKYFHQINAFFVENRFKQIILQINQKSLKLALNQLQIQYQDNIKFLDQINQKVNKQLNKQNINWNNILQLYSLNGQQKSKQYKKLQQQFQLKTLKILNLKKNFMQEEKLNSQIQQINKQNRIDKNHQLNNRQIISQSQSNNLNKFYAKNKVNMSQQQQFVRLNQKNMNINQSANN</sequence>
<reference evidence="3" key="1">
    <citation type="journal article" date="2006" name="PLoS Biol.">
        <title>Macronuclear genome sequence of the ciliate Tetrahymena thermophila, a model eukaryote.</title>
        <authorList>
            <person name="Eisen J.A."/>
            <person name="Coyne R.S."/>
            <person name="Wu M."/>
            <person name="Wu D."/>
            <person name="Thiagarajan M."/>
            <person name="Wortman J.R."/>
            <person name="Badger J.H."/>
            <person name="Ren Q."/>
            <person name="Amedeo P."/>
            <person name="Jones K.M."/>
            <person name="Tallon L.J."/>
            <person name="Delcher A.L."/>
            <person name="Salzberg S.L."/>
            <person name="Silva J.C."/>
            <person name="Haas B.J."/>
            <person name="Majoros W.H."/>
            <person name="Farzad M."/>
            <person name="Carlton J.M."/>
            <person name="Smith R.K. Jr."/>
            <person name="Garg J."/>
            <person name="Pearlman R.E."/>
            <person name="Karrer K.M."/>
            <person name="Sun L."/>
            <person name="Manning G."/>
            <person name="Elde N.C."/>
            <person name="Turkewitz A.P."/>
            <person name="Asai D.J."/>
            <person name="Wilkes D.E."/>
            <person name="Wang Y."/>
            <person name="Cai H."/>
            <person name="Collins K."/>
            <person name="Stewart B.A."/>
            <person name="Lee S.R."/>
            <person name="Wilamowska K."/>
            <person name="Weinberg Z."/>
            <person name="Ruzzo W.L."/>
            <person name="Wloga D."/>
            <person name="Gaertig J."/>
            <person name="Frankel J."/>
            <person name="Tsao C.-C."/>
            <person name="Gorovsky M.A."/>
            <person name="Keeling P.J."/>
            <person name="Waller R.F."/>
            <person name="Patron N.J."/>
            <person name="Cherry J.M."/>
            <person name="Stover N.A."/>
            <person name="Krieger C.J."/>
            <person name="del Toro C."/>
            <person name="Ryder H.F."/>
            <person name="Williamson S.C."/>
            <person name="Barbeau R.A."/>
            <person name="Hamilton E.P."/>
            <person name="Orias E."/>
        </authorList>
    </citation>
    <scope>NUCLEOTIDE SEQUENCE [LARGE SCALE GENOMIC DNA]</scope>
    <source>
        <strain evidence="3">SB210</strain>
    </source>
</reference>
<gene>
    <name evidence="2" type="ORF">TTHERM_01344730</name>
</gene>
<dbReference type="AlphaFoldDB" id="Q24FR7"/>
<dbReference type="KEGG" id="tet:TTHERM_01344730"/>
<dbReference type="EMBL" id="GG662268">
    <property type="protein sequence ID" value="EAS06628.4"/>
    <property type="molecule type" value="Genomic_DNA"/>
</dbReference>
<dbReference type="InParanoid" id="Q24FR7"/>
<feature type="region of interest" description="Disordered" evidence="1">
    <location>
        <begin position="131"/>
        <end position="174"/>
    </location>
</feature>
<name>Q24FR7_TETTS</name>
<dbReference type="GeneID" id="7845922"/>
<dbReference type="HOGENOM" id="CLU_1024802_0_0_1"/>
<keyword evidence="3" id="KW-1185">Reference proteome</keyword>